<dbReference type="InterPro" id="IPR013149">
    <property type="entry name" value="ADH-like_C"/>
</dbReference>
<accession>A0ABR1RWC8</accession>
<proteinExistence type="inferred from homology"/>
<dbReference type="Gene3D" id="3.40.50.720">
    <property type="entry name" value="NAD(P)-binding Rossmann-like Domain"/>
    <property type="match status" value="1"/>
</dbReference>
<dbReference type="SUPFAM" id="SSF50129">
    <property type="entry name" value="GroES-like"/>
    <property type="match status" value="1"/>
</dbReference>
<evidence type="ECO:0000256" key="1">
    <source>
        <dbReference type="ARBA" id="ARBA00008072"/>
    </source>
</evidence>
<dbReference type="Pfam" id="PF00107">
    <property type="entry name" value="ADH_zinc_N"/>
    <property type="match status" value="1"/>
</dbReference>
<dbReference type="EMBL" id="JAQQWI010000010">
    <property type="protein sequence ID" value="KAK8018861.1"/>
    <property type="molecule type" value="Genomic_DNA"/>
</dbReference>
<dbReference type="PANTHER" id="PTHR45348:SF2">
    <property type="entry name" value="ZINC-TYPE ALCOHOL DEHYDROGENASE-LIKE PROTEIN C2E1P3.01"/>
    <property type="match status" value="1"/>
</dbReference>
<evidence type="ECO:0000313" key="4">
    <source>
        <dbReference type="EMBL" id="KAK8018861.1"/>
    </source>
</evidence>
<evidence type="ECO:0000259" key="3">
    <source>
        <dbReference type="SMART" id="SM00829"/>
    </source>
</evidence>
<name>A0ABR1RWC8_9PEZI</name>
<comment type="caution">
    <text evidence="4">The sequence shown here is derived from an EMBL/GenBank/DDBJ whole genome shotgun (WGS) entry which is preliminary data.</text>
</comment>
<organism evidence="4 5">
    <name type="scientific">Apiospora marii</name>
    <dbReference type="NCBI Taxonomy" id="335849"/>
    <lineage>
        <taxon>Eukaryota</taxon>
        <taxon>Fungi</taxon>
        <taxon>Dikarya</taxon>
        <taxon>Ascomycota</taxon>
        <taxon>Pezizomycotina</taxon>
        <taxon>Sordariomycetes</taxon>
        <taxon>Xylariomycetidae</taxon>
        <taxon>Amphisphaeriales</taxon>
        <taxon>Apiosporaceae</taxon>
        <taxon>Apiospora</taxon>
    </lineage>
</organism>
<reference evidence="4 5" key="1">
    <citation type="submission" date="2023-01" db="EMBL/GenBank/DDBJ databases">
        <title>Analysis of 21 Apiospora genomes using comparative genomics revels a genus with tremendous synthesis potential of carbohydrate active enzymes and secondary metabolites.</title>
        <authorList>
            <person name="Sorensen T."/>
        </authorList>
    </citation>
    <scope>NUCLEOTIDE SEQUENCE [LARGE SCALE GENOMIC DNA]</scope>
    <source>
        <strain evidence="4 5">CBS 20057</strain>
    </source>
</reference>
<evidence type="ECO:0000313" key="5">
    <source>
        <dbReference type="Proteomes" id="UP001396898"/>
    </source>
</evidence>
<protein>
    <recommendedName>
        <fullName evidence="3">Enoyl reductase (ER) domain-containing protein</fullName>
    </recommendedName>
</protein>
<gene>
    <name evidence="4" type="ORF">PG991_008051</name>
</gene>
<feature type="domain" description="Enoyl reductase (ER)" evidence="3">
    <location>
        <begin position="12"/>
        <end position="346"/>
    </location>
</feature>
<dbReference type="InterPro" id="IPR011032">
    <property type="entry name" value="GroES-like_sf"/>
</dbReference>
<sequence length="350" mass="37828">MPDTMKALVTTGDGKVTVKEIPVPKPAEGEVLVKIHYAAQNPTDWKSSGYAKEAGRLVGCDFAGTVAESPDSKWRPGTRVAGWVHGCLPDPPRGVFAEYAIAESTLVFPIPDSVSFQDAVVVPLAFATAVQALFQRLQLPEPSKPAKSAFPILIYGGTSSVGKYAVQLAKMAGLFVIATASKRNHELLKQLGADATVDYNDADWVEQVKQVSHEGLEYAFDCISEKETTPVVAQCLSPAKGGHVMCILPRKTAELPEALQAKVRVESTIAYTVFGRPIKYGEFDNHGGETPADKAFWEKYLALLPGYLESGRVKPNKVKEFGGLEDIPKGFELHAQGKVSAEKLVYKIAP</sequence>
<dbReference type="Proteomes" id="UP001396898">
    <property type="component" value="Unassembled WGS sequence"/>
</dbReference>
<dbReference type="PANTHER" id="PTHR45348">
    <property type="entry name" value="HYPOTHETICAL OXIDOREDUCTASE (EUROFUNG)"/>
    <property type="match status" value="1"/>
</dbReference>
<dbReference type="Pfam" id="PF08240">
    <property type="entry name" value="ADH_N"/>
    <property type="match status" value="1"/>
</dbReference>
<dbReference type="InterPro" id="IPR047122">
    <property type="entry name" value="Trans-enoyl_RdTase-like"/>
</dbReference>
<comment type="similarity">
    <text evidence="1">Belongs to the zinc-containing alcohol dehydrogenase family.</text>
</comment>
<keyword evidence="2" id="KW-0560">Oxidoreductase</keyword>
<dbReference type="InterPro" id="IPR036291">
    <property type="entry name" value="NAD(P)-bd_dom_sf"/>
</dbReference>
<dbReference type="SMART" id="SM00829">
    <property type="entry name" value="PKS_ER"/>
    <property type="match status" value="1"/>
</dbReference>
<dbReference type="Gene3D" id="3.90.180.10">
    <property type="entry name" value="Medium-chain alcohol dehydrogenases, catalytic domain"/>
    <property type="match status" value="1"/>
</dbReference>
<dbReference type="InterPro" id="IPR013154">
    <property type="entry name" value="ADH-like_N"/>
</dbReference>
<dbReference type="SUPFAM" id="SSF51735">
    <property type="entry name" value="NAD(P)-binding Rossmann-fold domains"/>
    <property type="match status" value="1"/>
</dbReference>
<dbReference type="CDD" id="cd08249">
    <property type="entry name" value="enoyl_reductase_like"/>
    <property type="match status" value="1"/>
</dbReference>
<keyword evidence="5" id="KW-1185">Reference proteome</keyword>
<dbReference type="InterPro" id="IPR020843">
    <property type="entry name" value="ER"/>
</dbReference>
<evidence type="ECO:0000256" key="2">
    <source>
        <dbReference type="ARBA" id="ARBA00023002"/>
    </source>
</evidence>